<organism evidence="5 6">
    <name type="scientific">Glacieibacterium arshaanense</name>
    <dbReference type="NCBI Taxonomy" id="2511025"/>
    <lineage>
        <taxon>Bacteria</taxon>
        <taxon>Pseudomonadati</taxon>
        <taxon>Pseudomonadota</taxon>
        <taxon>Alphaproteobacteria</taxon>
        <taxon>Sphingomonadales</taxon>
        <taxon>Sphingosinicellaceae</taxon>
        <taxon>Glacieibacterium</taxon>
    </lineage>
</organism>
<dbReference type="InterPro" id="IPR058240">
    <property type="entry name" value="rSAM_sf"/>
</dbReference>
<gene>
    <name evidence="5" type="ORF">EUV02_05225</name>
</gene>
<dbReference type="AlphaFoldDB" id="A0A4Y9ESQ3"/>
<proteinExistence type="predicted"/>
<keyword evidence="1" id="KW-0479">Metal-binding</keyword>
<evidence type="ECO:0000313" key="5">
    <source>
        <dbReference type="EMBL" id="TFU06666.1"/>
    </source>
</evidence>
<dbReference type="Proteomes" id="UP000297737">
    <property type="component" value="Unassembled WGS sequence"/>
</dbReference>
<name>A0A4Y9ESQ3_9SPHN</name>
<dbReference type="SMART" id="SM00729">
    <property type="entry name" value="Elp3"/>
    <property type="match status" value="1"/>
</dbReference>
<dbReference type="NCBIfam" id="NF033668">
    <property type="entry name" value="rSAM_PA0069"/>
    <property type="match status" value="1"/>
</dbReference>
<protein>
    <submittedName>
        <fullName evidence="5">PA0069 family radical SAM protein</fullName>
    </submittedName>
</protein>
<dbReference type="InterPro" id="IPR040086">
    <property type="entry name" value="MJ0683-like"/>
</dbReference>
<dbReference type="PANTHER" id="PTHR43432">
    <property type="entry name" value="SLR0285 PROTEIN"/>
    <property type="match status" value="1"/>
</dbReference>
<sequence>MVTPPPLKGRGAADNAASARFDALATQVDGDWLDTRESLDDVAPLRTTVSIEAPRTIITRNTSPDIPFDRSVNAYRGCEHGCIYCFARPTHAYLGLSPGLDFETKLTAKPSAATLLRAELSKRGYTPKPLAMGTNTDPYQPIEAAFRITRALLGVLLEFGHPVTITTKSDRVTADLDLLTQLASQNLVAVAISVTSLDRTIARSIEPRAPTPARRIEAIRQLAAAGVPVFVSVSPVIPAITDHEIEAILEAAAGAGAYAAFTRPVRLPHEVAPLFRAWLDAHYPDRAARVLHLIHSMRDGRDNDPEFGTRMAGKGPYAEMLRRRFAIGCARFGLDKPRLELATDRFRVPSAQLRMW</sequence>
<keyword evidence="3" id="KW-0411">Iron-sulfur</keyword>
<dbReference type="OrthoDB" id="9785699at2"/>
<dbReference type="SUPFAM" id="SSF102114">
    <property type="entry name" value="Radical SAM enzymes"/>
    <property type="match status" value="1"/>
</dbReference>
<dbReference type="Pfam" id="PF04055">
    <property type="entry name" value="Radical_SAM"/>
    <property type="match status" value="1"/>
</dbReference>
<dbReference type="RefSeq" id="WP_135245116.1">
    <property type="nucleotide sequence ID" value="NZ_SIHO01000001.1"/>
</dbReference>
<evidence type="ECO:0000256" key="1">
    <source>
        <dbReference type="ARBA" id="ARBA00022723"/>
    </source>
</evidence>
<dbReference type="GO" id="GO:0003824">
    <property type="term" value="F:catalytic activity"/>
    <property type="evidence" value="ECO:0007669"/>
    <property type="project" value="InterPro"/>
</dbReference>
<dbReference type="InterPro" id="IPR006638">
    <property type="entry name" value="Elp3/MiaA/NifB-like_rSAM"/>
</dbReference>
<evidence type="ECO:0000313" key="6">
    <source>
        <dbReference type="Proteomes" id="UP000297737"/>
    </source>
</evidence>
<dbReference type="Gene3D" id="3.80.30.30">
    <property type="match status" value="1"/>
</dbReference>
<feature type="domain" description="Radical SAM core" evidence="4">
    <location>
        <begin position="64"/>
        <end position="301"/>
    </location>
</feature>
<dbReference type="SFLD" id="SFLDS00029">
    <property type="entry name" value="Radical_SAM"/>
    <property type="match status" value="1"/>
</dbReference>
<dbReference type="GO" id="GO:0051536">
    <property type="term" value="F:iron-sulfur cluster binding"/>
    <property type="evidence" value="ECO:0007669"/>
    <property type="project" value="UniProtKB-KW"/>
</dbReference>
<reference evidence="5 6" key="1">
    <citation type="submission" date="2019-02" db="EMBL/GenBank/DDBJ databases">
        <title>Polymorphobacter sp. isolated from the lake at the Tibet of China.</title>
        <authorList>
            <person name="Li A."/>
        </authorList>
    </citation>
    <scope>NUCLEOTIDE SEQUENCE [LARGE SCALE GENOMIC DNA]</scope>
    <source>
        <strain evidence="5 6">DJ1R-1</strain>
    </source>
</reference>
<keyword evidence="2" id="KW-0408">Iron</keyword>
<accession>A0A4Y9ESQ3</accession>
<dbReference type="SFLD" id="SFLDG01084">
    <property type="entry name" value="Uncharacterised_Radical_SAM_Su"/>
    <property type="match status" value="1"/>
</dbReference>
<evidence type="ECO:0000256" key="2">
    <source>
        <dbReference type="ARBA" id="ARBA00023004"/>
    </source>
</evidence>
<keyword evidence="6" id="KW-1185">Reference proteome</keyword>
<dbReference type="InterPro" id="IPR007197">
    <property type="entry name" value="rSAM"/>
</dbReference>
<comment type="caution">
    <text evidence="5">The sequence shown here is derived from an EMBL/GenBank/DDBJ whole genome shotgun (WGS) entry which is preliminary data.</text>
</comment>
<dbReference type="GO" id="GO:0046872">
    <property type="term" value="F:metal ion binding"/>
    <property type="evidence" value="ECO:0007669"/>
    <property type="project" value="UniProtKB-KW"/>
</dbReference>
<dbReference type="PANTHER" id="PTHR43432:SF3">
    <property type="entry name" value="SLR0285 PROTEIN"/>
    <property type="match status" value="1"/>
</dbReference>
<dbReference type="PROSITE" id="PS51918">
    <property type="entry name" value="RADICAL_SAM"/>
    <property type="match status" value="1"/>
</dbReference>
<dbReference type="CDD" id="cd01335">
    <property type="entry name" value="Radical_SAM"/>
    <property type="match status" value="1"/>
</dbReference>
<evidence type="ECO:0000256" key="3">
    <source>
        <dbReference type="ARBA" id="ARBA00023014"/>
    </source>
</evidence>
<evidence type="ECO:0000259" key="4">
    <source>
        <dbReference type="PROSITE" id="PS51918"/>
    </source>
</evidence>
<dbReference type="EMBL" id="SIHO01000001">
    <property type="protein sequence ID" value="TFU06666.1"/>
    <property type="molecule type" value="Genomic_DNA"/>
</dbReference>